<protein>
    <submittedName>
        <fullName evidence="1">Uncharacterized protein</fullName>
    </submittedName>
</protein>
<reference evidence="1 2" key="1">
    <citation type="submission" date="2019-11" db="EMBL/GenBank/DDBJ databases">
        <authorList>
            <person name="Holert J."/>
        </authorList>
    </citation>
    <scope>NUCLEOTIDE SEQUENCE [LARGE SCALE GENOMIC DNA]</scope>
    <source>
        <strain evidence="1">SB11_3</strain>
    </source>
</reference>
<evidence type="ECO:0000313" key="1">
    <source>
        <dbReference type="EMBL" id="CAA0108344.1"/>
    </source>
</evidence>
<organism evidence="1 2">
    <name type="scientific">BD1-7 clade bacterium</name>
    <dbReference type="NCBI Taxonomy" id="2029982"/>
    <lineage>
        <taxon>Bacteria</taxon>
        <taxon>Pseudomonadati</taxon>
        <taxon>Pseudomonadota</taxon>
        <taxon>Gammaproteobacteria</taxon>
        <taxon>Cellvibrionales</taxon>
        <taxon>Spongiibacteraceae</taxon>
        <taxon>BD1-7 clade</taxon>
    </lineage>
</organism>
<accession>A0A5S9PV19</accession>
<dbReference type="AlphaFoldDB" id="A0A5S9PV19"/>
<dbReference type="EMBL" id="CACSIO010000012">
    <property type="protein sequence ID" value="CAA0108344.1"/>
    <property type="molecule type" value="Genomic_DNA"/>
</dbReference>
<dbReference type="Proteomes" id="UP000441399">
    <property type="component" value="Unassembled WGS sequence"/>
</dbReference>
<sequence length="57" mass="6983">MELKDEWHALVKRFQHLEQTLEREIEKLGQDEEKFFVGSEVDIRALLDDIKKHYKNR</sequence>
<keyword evidence="2" id="KW-1185">Reference proteome</keyword>
<evidence type="ECO:0000313" key="2">
    <source>
        <dbReference type="Proteomes" id="UP000441399"/>
    </source>
</evidence>
<proteinExistence type="predicted"/>
<name>A0A5S9PV19_9GAMM</name>
<gene>
    <name evidence="1" type="ORF">OPDIPICF_01331</name>
</gene>